<evidence type="ECO:0000259" key="4">
    <source>
        <dbReference type="PROSITE" id="PS51186"/>
    </source>
</evidence>
<dbReference type="InterPro" id="IPR000182">
    <property type="entry name" value="GNAT_dom"/>
</dbReference>
<dbReference type="PANTHER" id="PTHR43792">
    <property type="entry name" value="GNAT FAMILY, PUTATIVE (AFU_ORTHOLOGUE AFUA_3G00765)-RELATED-RELATED"/>
    <property type="match status" value="1"/>
</dbReference>
<dbReference type="Pfam" id="PF13302">
    <property type="entry name" value="Acetyltransf_3"/>
    <property type="match status" value="1"/>
</dbReference>
<reference evidence="5 6" key="1">
    <citation type="submission" date="2021-04" db="EMBL/GenBank/DDBJ databases">
        <title>Whole genome analysis of root endophytic bacterium Microbacterium paraoxydans ku-mp colonizing RP-bio226 rice variety.</title>
        <authorList>
            <person name="Ulaganathan K."/>
            <person name="Latha B."/>
        </authorList>
    </citation>
    <scope>NUCLEOTIDE SEQUENCE [LARGE SCALE GENOMIC DNA]</scope>
    <source>
        <strain evidence="6">ku-mp</strain>
    </source>
</reference>
<evidence type="ECO:0000313" key="6">
    <source>
        <dbReference type="Proteomes" id="UP000678243"/>
    </source>
</evidence>
<dbReference type="Proteomes" id="UP000678243">
    <property type="component" value="Unassembled WGS sequence"/>
</dbReference>
<dbReference type="InterPro" id="IPR016181">
    <property type="entry name" value="Acyl_CoA_acyltransferase"/>
</dbReference>
<organism evidence="5 6">
    <name type="scientific">Microbacterium paraoxydans</name>
    <dbReference type="NCBI Taxonomy" id="199592"/>
    <lineage>
        <taxon>Bacteria</taxon>
        <taxon>Bacillati</taxon>
        <taxon>Actinomycetota</taxon>
        <taxon>Actinomycetes</taxon>
        <taxon>Micrococcales</taxon>
        <taxon>Microbacteriaceae</taxon>
        <taxon>Microbacterium</taxon>
    </lineage>
</organism>
<evidence type="ECO:0000256" key="3">
    <source>
        <dbReference type="ARBA" id="ARBA00038502"/>
    </source>
</evidence>
<evidence type="ECO:0000256" key="2">
    <source>
        <dbReference type="ARBA" id="ARBA00023315"/>
    </source>
</evidence>
<dbReference type="RefSeq" id="WP_211544170.1">
    <property type="nucleotide sequence ID" value="NZ_JAGTUK010000003.1"/>
</dbReference>
<name>A0ABS5IPM6_9MICO</name>
<dbReference type="SUPFAM" id="SSF55729">
    <property type="entry name" value="Acyl-CoA N-acyltransferases (Nat)"/>
    <property type="match status" value="1"/>
</dbReference>
<feature type="domain" description="N-acetyltransferase" evidence="4">
    <location>
        <begin position="25"/>
        <end position="179"/>
    </location>
</feature>
<comment type="similarity">
    <text evidence="3">Belongs to the acetyltransferase family. RimJ subfamily.</text>
</comment>
<keyword evidence="1" id="KW-0808">Transferase</keyword>
<accession>A0ABS5IPM6</accession>
<dbReference type="PROSITE" id="PS51186">
    <property type="entry name" value="GNAT"/>
    <property type="match status" value="1"/>
</dbReference>
<evidence type="ECO:0000313" key="5">
    <source>
        <dbReference type="EMBL" id="MBS0024907.1"/>
    </source>
</evidence>
<comment type="caution">
    <text evidence="5">The sequence shown here is derived from an EMBL/GenBank/DDBJ whole genome shotgun (WGS) entry which is preliminary data.</text>
</comment>
<protein>
    <submittedName>
        <fullName evidence="5">GNAT family N-acetyltransferase</fullName>
    </submittedName>
</protein>
<dbReference type="Gene3D" id="3.40.630.30">
    <property type="match status" value="1"/>
</dbReference>
<proteinExistence type="inferred from homology"/>
<keyword evidence="6" id="KW-1185">Reference proteome</keyword>
<keyword evidence="2" id="KW-0012">Acyltransferase</keyword>
<evidence type="ECO:0000256" key="1">
    <source>
        <dbReference type="ARBA" id="ARBA00022679"/>
    </source>
</evidence>
<gene>
    <name evidence="5" type="ORF">KE274_12405</name>
</gene>
<dbReference type="EMBL" id="JAGTUK010000003">
    <property type="protein sequence ID" value="MBS0024907.1"/>
    <property type="molecule type" value="Genomic_DNA"/>
</dbReference>
<sequence length="189" mass="21359">MTVLRLDAEHLLRPVRVGDGPGIAAAYRANREHLAPWEPERDAAFFTDEWQERHVAQCLAEAESGRSLRFLVVADDGSIRGRVNLNTIVRGAFWNADLGYWIDASRLRRGLAGRAVTLVAEHARTELHLHRLQAATLLHNVASQRVLEGSGFERIGLAPKYLRIAGEWQDHVLFQLLLEEPLSPRREHP</sequence>
<dbReference type="PANTHER" id="PTHR43792:SF8">
    <property type="entry name" value="[RIBOSOMAL PROTEIN US5]-ALANINE N-ACETYLTRANSFERASE"/>
    <property type="match status" value="1"/>
</dbReference>
<dbReference type="InterPro" id="IPR051531">
    <property type="entry name" value="N-acetyltransferase"/>
</dbReference>